<comment type="caution">
    <text evidence="3">The sequence shown here is derived from an EMBL/GenBank/DDBJ whole genome shotgun (WGS) entry which is preliminary data.</text>
</comment>
<dbReference type="GO" id="GO:0140662">
    <property type="term" value="F:ATP-dependent protein folding chaperone"/>
    <property type="evidence" value="ECO:0007669"/>
    <property type="project" value="InterPro"/>
</dbReference>
<protein>
    <submittedName>
        <fullName evidence="3">Heat shock protein 70 kDa</fullName>
    </submittedName>
</protein>
<accession>A0A2K3LSW8</accession>
<feature type="non-terminal residue" evidence="3">
    <location>
        <position position="1"/>
    </location>
</feature>
<reference evidence="3 4" key="1">
    <citation type="journal article" date="2014" name="Am. J. Bot.">
        <title>Genome assembly and annotation for red clover (Trifolium pratense; Fabaceae).</title>
        <authorList>
            <person name="Istvanek J."/>
            <person name="Jaros M."/>
            <person name="Krenek A."/>
            <person name="Repkova J."/>
        </authorList>
    </citation>
    <scope>NUCLEOTIDE SEQUENCE [LARGE SCALE GENOMIC DNA]</scope>
    <source>
        <strain evidence="4">cv. Tatra</strain>
        <tissue evidence="3">Young leaves</tissue>
    </source>
</reference>
<dbReference type="EMBL" id="ASHM01040243">
    <property type="protein sequence ID" value="PNX81609.1"/>
    <property type="molecule type" value="Genomic_DNA"/>
</dbReference>
<dbReference type="Proteomes" id="UP000236291">
    <property type="component" value="Unassembled WGS sequence"/>
</dbReference>
<gene>
    <name evidence="3" type="ORF">L195_g037633</name>
</gene>
<dbReference type="GO" id="GO:0005524">
    <property type="term" value="F:ATP binding"/>
    <property type="evidence" value="ECO:0007669"/>
    <property type="project" value="UniProtKB-KW"/>
</dbReference>
<reference evidence="3 4" key="2">
    <citation type="journal article" date="2017" name="Front. Plant Sci.">
        <title>Gene Classification and Mining of Molecular Markers Useful in Red Clover (Trifolium pratense) Breeding.</title>
        <authorList>
            <person name="Istvanek J."/>
            <person name="Dluhosova J."/>
            <person name="Dluhos P."/>
            <person name="Patkova L."/>
            <person name="Nedelnik J."/>
            <person name="Repkova J."/>
        </authorList>
    </citation>
    <scope>NUCLEOTIDE SEQUENCE [LARGE SCALE GENOMIC DNA]</scope>
    <source>
        <strain evidence="4">cv. Tatra</strain>
        <tissue evidence="3">Young leaves</tissue>
    </source>
</reference>
<dbReference type="SUPFAM" id="SSF100934">
    <property type="entry name" value="Heat shock protein 70kD (HSP70), C-terminal subdomain"/>
    <property type="match status" value="1"/>
</dbReference>
<evidence type="ECO:0000313" key="3">
    <source>
        <dbReference type="EMBL" id="PNX81609.1"/>
    </source>
</evidence>
<dbReference type="Pfam" id="PF00012">
    <property type="entry name" value="HSP70"/>
    <property type="match status" value="2"/>
</dbReference>
<dbReference type="Gene3D" id="1.20.1270.10">
    <property type="match status" value="1"/>
</dbReference>
<organism evidence="3 4">
    <name type="scientific">Trifolium pratense</name>
    <name type="common">Red clover</name>
    <dbReference type="NCBI Taxonomy" id="57577"/>
    <lineage>
        <taxon>Eukaryota</taxon>
        <taxon>Viridiplantae</taxon>
        <taxon>Streptophyta</taxon>
        <taxon>Embryophyta</taxon>
        <taxon>Tracheophyta</taxon>
        <taxon>Spermatophyta</taxon>
        <taxon>Magnoliopsida</taxon>
        <taxon>eudicotyledons</taxon>
        <taxon>Gunneridae</taxon>
        <taxon>Pentapetalae</taxon>
        <taxon>rosids</taxon>
        <taxon>fabids</taxon>
        <taxon>Fabales</taxon>
        <taxon>Fabaceae</taxon>
        <taxon>Papilionoideae</taxon>
        <taxon>50 kb inversion clade</taxon>
        <taxon>NPAAA clade</taxon>
        <taxon>Hologalegina</taxon>
        <taxon>IRL clade</taxon>
        <taxon>Trifolieae</taxon>
        <taxon>Trifolium</taxon>
    </lineage>
</organism>
<dbReference type="Gene3D" id="2.60.34.10">
    <property type="entry name" value="Substrate Binding Domain Of DNAk, Chain A, domain 1"/>
    <property type="match status" value="2"/>
</dbReference>
<keyword evidence="1" id="KW-0547">Nucleotide-binding</keyword>
<dbReference type="STRING" id="57577.A0A2K3LSW8"/>
<keyword evidence="3" id="KW-0346">Stress response</keyword>
<name>A0A2K3LSW8_TRIPR</name>
<dbReference type="SUPFAM" id="SSF100920">
    <property type="entry name" value="Heat shock protein 70kD (HSP70), peptide-binding domain"/>
    <property type="match status" value="2"/>
</dbReference>
<evidence type="ECO:0000256" key="2">
    <source>
        <dbReference type="ARBA" id="ARBA00022840"/>
    </source>
</evidence>
<keyword evidence="2" id="KW-0067">ATP-binding</keyword>
<evidence type="ECO:0000313" key="4">
    <source>
        <dbReference type="Proteomes" id="UP000236291"/>
    </source>
</evidence>
<sequence length="252" mass="28273">KLVLQDVTPLSLGRSIVGDIMSVVIPRNTCIPVKKTRPYVTIEDNQSSSTIAVYEGERTRASDNNFLGSFILSGHTLAPRGLPLDGERTRASDNNLLGSFILSGHTLAPRGHPLDVCFAIDENGILTVSAKEKCSGKMNEITISNHKERMSAEEIKKLIKEAESYHVEDMKFLRKAEAVNALDHYIYKMRNALKKKDINLKLSSQKIRKIESAITVATNMLDEDHHHNDSHVLENHLKELKIEFDYIIAKTI</sequence>
<dbReference type="InterPro" id="IPR013126">
    <property type="entry name" value="Hsp_70_fam"/>
</dbReference>
<dbReference type="PANTHER" id="PTHR19375">
    <property type="entry name" value="HEAT SHOCK PROTEIN 70KDA"/>
    <property type="match status" value="1"/>
</dbReference>
<dbReference type="InterPro" id="IPR029048">
    <property type="entry name" value="HSP70_C_sf"/>
</dbReference>
<dbReference type="AlphaFoldDB" id="A0A2K3LSW8"/>
<proteinExistence type="predicted"/>
<evidence type="ECO:0000256" key="1">
    <source>
        <dbReference type="ARBA" id="ARBA00022741"/>
    </source>
</evidence>
<dbReference type="InterPro" id="IPR029047">
    <property type="entry name" value="HSP70_peptide-bd_sf"/>
</dbReference>